<keyword evidence="3" id="KW-1003">Cell membrane</keyword>
<comment type="caution">
    <text evidence="9">The sequence shown here is derived from an EMBL/GenBank/DDBJ whole genome shotgun (WGS) entry which is preliminary data.</text>
</comment>
<dbReference type="InterPro" id="IPR011701">
    <property type="entry name" value="MFS"/>
</dbReference>
<organism evidence="9 10">
    <name type="scientific">Actinocatenispora rupis</name>
    <dbReference type="NCBI Taxonomy" id="519421"/>
    <lineage>
        <taxon>Bacteria</taxon>
        <taxon>Bacillati</taxon>
        <taxon>Actinomycetota</taxon>
        <taxon>Actinomycetes</taxon>
        <taxon>Micromonosporales</taxon>
        <taxon>Micromonosporaceae</taxon>
        <taxon>Actinocatenispora</taxon>
    </lineage>
</organism>
<gene>
    <name evidence="9" type="ORF">Aru02nite_67960</name>
</gene>
<protein>
    <submittedName>
        <fullName evidence="9">MFS transporter</fullName>
    </submittedName>
</protein>
<keyword evidence="10" id="KW-1185">Reference proteome</keyword>
<dbReference type="SUPFAM" id="SSF103473">
    <property type="entry name" value="MFS general substrate transporter"/>
    <property type="match status" value="1"/>
</dbReference>
<feature type="transmembrane region" description="Helical" evidence="7">
    <location>
        <begin position="51"/>
        <end position="74"/>
    </location>
</feature>
<feature type="transmembrane region" description="Helical" evidence="7">
    <location>
        <begin position="106"/>
        <end position="130"/>
    </location>
</feature>
<dbReference type="GO" id="GO:0005886">
    <property type="term" value="C:plasma membrane"/>
    <property type="evidence" value="ECO:0007669"/>
    <property type="project" value="UniProtKB-SubCell"/>
</dbReference>
<evidence type="ECO:0000256" key="1">
    <source>
        <dbReference type="ARBA" id="ARBA00004651"/>
    </source>
</evidence>
<name>A0A8J3NG18_9ACTN</name>
<dbReference type="InterPro" id="IPR036259">
    <property type="entry name" value="MFS_trans_sf"/>
</dbReference>
<feature type="transmembrane region" description="Helical" evidence="7">
    <location>
        <begin position="186"/>
        <end position="206"/>
    </location>
</feature>
<evidence type="ECO:0000313" key="10">
    <source>
        <dbReference type="Proteomes" id="UP000612808"/>
    </source>
</evidence>
<dbReference type="AlphaFoldDB" id="A0A8J3NG18"/>
<keyword evidence="5 7" id="KW-1133">Transmembrane helix</keyword>
<feature type="transmembrane region" description="Helical" evidence="7">
    <location>
        <begin position="20"/>
        <end position="44"/>
    </location>
</feature>
<dbReference type="PROSITE" id="PS50850">
    <property type="entry name" value="MFS"/>
    <property type="match status" value="1"/>
</dbReference>
<feature type="transmembrane region" description="Helical" evidence="7">
    <location>
        <begin position="361"/>
        <end position="384"/>
    </location>
</feature>
<feature type="transmembrane region" description="Helical" evidence="7">
    <location>
        <begin position="322"/>
        <end position="340"/>
    </location>
</feature>
<evidence type="ECO:0000313" key="9">
    <source>
        <dbReference type="EMBL" id="GID15907.1"/>
    </source>
</evidence>
<feature type="transmembrane region" description="Helical" evidence="7">
    <location>
        <begin position="231"/>
        <end position="252"/>
    </location>
</feature>
<feature type="transmembrane region" description="Helical" evidence="7">
    <location>
        <begin position="390"/>
        <end position="409"/>
    </location>
</feature>
<feature type="transmembrane region" description="Helical" evidence="7">
    <location>
        <begin position="297"/>
        <end position="316"/>
    </location>
</feature>
<dbReference type="Pfam" id="PF07690">
    <property type="entry name" value="MFS_1"/>
    <property type="match status" value="1"/>
</dbReference>
<dbReference type="PANTHER" id="PTHR23517:SF2">
    <property type="entry name" value="MULTIDRUG RESISTANCE PROTEIN MDTH"/>
    <property type="match status" value="1"/>
</dbReference>
<keyword evidence="6 7" id="KW-0472">Membrane</keyword>
<dbReference type="Gene3D" id="1.20.1250.20">
    <property type="entry name" value="MFS general substrate transporter like domains"/>
    <property type="match status" value="1"/>
</dbReference>
<evidence type="ECO:0000256" key="7">
    <source>
        <dbReference type="SAM" id="Phobius"/>
    </source>
</evidence>
<evidence type="ECO:0000256" key="4">
    <source>
        <dbReference type="ARBA" id="ARBA00022692"/>
    </source>
</evidence>
<dbReference type="Proteomes" id="UP000612808">
    <property type="component" value="Unassembled WGS sequence"/>
</dbReference>
<feature type="transmembrane region" description="Helical" evidence="7">
    <location>
        <begin position="264"/>
        <end position="285"/>
    </location>
</feature>
<accession>A0A8J3NG18</accession>
<dbReference type="InterPro" id="IPR020846">
    <property type="entry name" value="MFS_dom"/>
</dbReference>
<evidence type="ECO:0000259" key="8">
    <source>
        <dbReference type="PROSITE" id="PS50850"/>
    </source>
</evidence>
<evidence type="ECO:0000256" key="6">
    <source>
        <dbReference type="ARBA" id="ARBA00023136"/>
    </source>
</evidence>
<keyword evidence="2" id="KW-0813">Transport</keyword>
<evidence type="ECO:0000256" key="5">
    <source>
        <dbReference type="ARBA" id="ARBA00022989"/>
    </source>
</evidence>
<keyword evidence="4 7" id="KW-0812">Transmembrane</keyword>
<proteinExistence type="predicted"/>
<reference evidence="9" key="1">
    <citation type="submission" date="2021-01" db="EMBL/GenBank/DDBJ databases">
        <title>Whole genome shotgun sequence of Actinocatenispora rupis NBRC 107355.</title>
        <authorList>
            <person name="Komaki H."/>
            <person name="Tamura T."/>
        </authorList>
    </citation>
    <scope>NUCLEOTIDE SEQUENCE</scope>
    <source>
        <strain evidence="9">NBRC 107355</strain>
    </source>
</reference>
<dbReference type="InterPro" id="IPR050171">
    <property type="entry name" value="MFS_Transporters"/>
</dbReference>
<sequence length="426" mass="43780">MPADDVTSQASPGTSRGGPVLIGALVVDSIGGGLLMPLSMVFFTRLTDVPLALLGVLISVSQVLTLPIPVWAGALVDRVGALPVVVGAQLLQGLGFLAYPHASGPVGIFAAVTATGFGVRFFWSAVFTLLADYVDGRPAAASAGRRAPTKDTWYAWSNMARTAGLGLGGLATGFVVADGRAATYRIVAYLSAACFFAAAGTIGVFVRAPRLVHDQDAGAGGYRALLADRPFLGLIGLNGVYALSSMMLGLALPTFVLTGLRGPGWLTSALLVGNTVLISLLGAPVVRYVAGFRRTRLLVAASVLWAGWAALFATFGPGHLGWVVPGMVVATLLFTAAEAVHAPTSQALAAAVAPPRIRGRYLATFQYSFTLAGIVGPAFFGTLYGVHRSLPWLALAGLNLASVGAMLALERRLPAAALRAPATATA</sequence>
<dbReference type="GO" id="GO:0022857">
    <property type="term" value="F:transmembrane transporter activity"/>
    <property type="evidence" value="ECO:0007669"/>
    <property type="project" value="InterPro"/>
</dbReference>
<comment type="subcellular location">
    <subcellularLocation>
        <location evidence="1">Cell membrane</location>
        <topology evidence="1">Multi-pass membrane protein</topology>
    </subcellularLocation>
</comment>
<feature type="domain" description="Major facilitator superfamily (MFS) profile" evidence="8">
    <location>
        <begin position="187"/>
        <end position="426"/>
    </location>
</feature>
<dbReference type="PANTHER" id="PTHR23517">
    <property type="entry name" value="RESISTANCE PROTEIN MDTM, PUTATIVE-RELATED-RELATED"/>
    <property type="match status" value="1"/>
</dbReference>
<evidence type="ECO:0000256" key="3">
    <source>
        <dbReference type="ARBA" id="ARBA00022475"/>
    </source>
</evidence>
<evidence type="ECO:0000256" key="2">
    <source>
        <dbReference type="ARBA" id="ARBA00022448"/>
    </source>
</evidence>
<dbReference type="RefSeq" id="WP_203664412.1">
    <property type="nucleotide sequence ID" value="NZ_BAAAZM010000004.1"/>
</dbReference>
<dbReference type="EMBL" id="BOMB01000049">
    <property type="protein sequence ID" value="GID15907.1"/>
    <property type="molecule type" value="Genomic_DNA"/>
</dbReference>